<evidence type="ECO:0000259" key="3">
    <source>
        <dbReference type="Pfam" id="PF00077"/>
    </source>
</evidence>
<dbReference type="PANTHER" id="PTHR33064">
    <property type="entry name" value="POL PROTEIN"/>
    <property type="match status" value="1"/>
</dbReference>
<dbReference type="PANTHER" id="PTHR33064:SF37">
    <property type="entry name" value="RIBONUCLEASE H"/>
    <property type="match status" value="1"/>
</dbReference>
<comment type="caution">
    <text evidence="4">The sequence shown here is derived from an EMBL/GenBank/DDBJ whole genome shotgun (WGS) entry which is preliminary data.</text>
</comment>
<feature type="domain" description="Retropepsins" evidence="3">
    <location>
        <begin position="2"/>
        <end position="97"/>
    </location>
</feature>
<dbReference type="InParanoid" id="A0A1Q3C7M9"/>
<evidence type="ECO:0000313" key="5">
    <source>
        <dbReference type="Proteomes" id="UP000187406"/>
    </source>
</evidence>
<dbReference type="InterPro" id="IPR018061">
    <property type="entry name" value="Retropepsins"/>
</dbReference>
<proteinExistence type="predicted"/>
<dbReference type="Proteomes" id="UP000187406">
    <property type="component" value="Unassembled WGS sequence"/>
</dbReference>
<sequence length="646" mass="75887">HINITITIQDFFKLQTTALIDSCAQMNCIQEGLIPTKYFEKTKQKLSTANGENLRVNFKVTNVHICNEGICIKQSFILVKDLDIGIILGQPFLEIIKLFKVTNEGITTKLIQQKILFTFNEKSITKEVNLLKTLSIFKEHSINLIITKEKYLSNKKLEQHLQTLKILKNNIINNICSDLSDTFWDKKRHMVSLPYEKDFTEQNISIKERPIQMTYESMKHCKKEIQELLNKKLIRHNKSPWNCAVFYEIKQGTPQLNYKPLNIVRHSFPNKKDLQKRLTESDSTIPFKHYEWNVMSFDTPSKIMNDIFIPYSSFLIMNIDDILTFLKEQHFKYLYIFFKMMQTNDLVLSKIKLDLFITHVRFLGTITYRQKSILFAITYPDIVTDREQLSTLSFIICSSIDSLFLNTNQKCQQAFSRLQEEMESIKDTLSPTEIKKIMSNTLSPTETKKIMSNTLFSTKIRIRFLQKNKTFEKLLQNIFPFVLQKKESLKSTLSPTEIKKILFSTTMKTLSVQQSFTDKLLFNNSNHTHPNPYKRDSFHIHPIPYTNSSFHSFIKTPETMETLSSDRAAKSTKKRKFPSPTEIEKNKKKSLSPTEIEIRNSRAFFFPNTILKKLRDYNLEGVIETIQRMRHQNLLNNFQIIQDFLR</sequence>
<keyword evidence="5" id="KW-1185">Reference proteome</keyword>
<dbReference type="Gene3D" id="3.10.10.10">
    <property type="entry name" value="HIV Type 1 Reverse Transcriptase, subunit A, domain 1"/>
    <property type="match status" value="1"/>
</dbReference>
<dbReference type="InterPro" id="IPR043502">
    <property type="entry name" value="DNA/RNA_pol_sf"/>
</dbReference>
<dbReference type="GO" id="GO:0016787">
    <property type="term" value="F:hydrolase activity"/>
    <property type="evidence" value="ECO:0007669"/>
    <property type="project" value="UniProtKB-KW"/>
</dbReference>
<dbReference type="InterPro" id="IPR051320">
    <property type="entry name" value="Viral_Replic_Matur_Polypro"/>
</dbReference>
<feature type="region of interest" description="Disordered" evidence="2">
    <location>
        <begin position="565"/>
        <end position="592"/>
    </location>
</feature>
<dbReference type="Pfam" id="PF00077">
    <property type="entry name" value="RVP"/>
    <property type="match status" value="1"/>
</dbReference>
<name>A0A1Q3C7M9_CEPFO</name>
<dbReference type="SUPFAM" id="SSF56672">
    <property type="entry name" value="DNA/RNA polymerases"/>
    <property type="match status" value="1"/>
</dbReference>
<organism evidence="4 5">
    <name type="scientific">Cephalotus follicularis</name>
    <name type="common">Albany pitcher plant</name>
    <dbReference type="NCBI Taxonomy" id="3775"/>
    <lineage>
        <taxon>Eukaryota</taxon>
        <taxon>Viridiplantae</taxon>
        <taxon>Streptophyta</taxon>
        <taxon>Embryophyta</taxon>
        <taxon>Tracheophyta</taxon>
        <taxon>Spermatophyta</taxon>
        <taxon>Magnoliopsida</taxon>
        <taxon>eudicotyledons</taxon>
        <taxon>Gunneridae</taxon>
        <taxon>Pentapetalae</taxon>
        <taxon>rosids</taxon>
        <taxon>fabids</taxon>
        <taxon>Oxalidales</taxon>
        <taxon>Cephalotaceae</taxon>
        <taxon>Cephalotus</taxon>
    </lineage>
</organism>
<accession>A0A1Q3C7M9</accession>
<dbReference type="AlphaFoldDB" id="A0A1Q3C7M9"/>
<dbReference type="OrthoDB" id="1748810at2759"/>
<dbReference type="Gene3D" id="2.40.70.10">
    <property type="entry name" value="Acid Proteases"/>
    <property type="match status" value="1"/>
</dbReference>
<dbReference type="CDD" id="cd00303">
    <property type="entry name" value="retropepsin_like"/>
    <property type="match status" value="1"/>
</dbReference>
<reference evidence="5" key="1">
    <citation type="submission" date="2016-04" db="EMBL/GenBank/DDBJ databases">
        <title>Cephalotus genome sequencing.</title>
        <authorList>
            <person name="Fukushima K."/>
            <person name="Hasebe M."/>
            <person name="Fang X."/>
        </authorList>
    </citation>
    <scope>NUCLEOTIDE SEQUENCE [LARGE SCALE GENOMIC DNA]</scope>
    <source>
        <strain evidence="5">cv. St1</strain>
    </source>
</reference>
<protein>
    <recommendedName>
        <fullName evidence="3">Retropepsins domain-containing protein</fullName>
    </recommendedName>
</protein>
<evidence type="ECO:0000256" key="2">
    <source>
        <dbReference type="SAM" id="MobiDB-lite"/>
    </source>
</evidence>
<feature type="non-terminal residue" evidence="4">
    <location>
        <position position="1"/>
    </location>
</feature>
<gene>
    <name evidence="4" type="ORF">CFOL_v3_19750</name>
</gene>
<evidence type="ECO:0000256" key="1">
    <source>
        <dbReference type="ARBA" id="ARBA00022801"/>
    </source>
</evidence>
<dbReference type="InterPro" id="IPR021109">
    <property type="entry name" value="Peptidase_aspartic_dom_sf"/>
</dbReference>
<evidence type="ECO:0000313" key="4">
    <source>
        <dbReference type="EMBL" id="GAV76275.1"/>
    </source>
</evidence>
<dbReference type="EMBL" id="BDDD01001473">
    <property type="protein sequence ID" value="GAV76275.1"/>
    <property type="molecule type" value="Genomic_DNA"/>
</dbReference>
<keyword evidence="1" id="KW-0378">Hydrolase</keyword>